<evidence type="ECO:0000313" key="2">
    <source>
        <dbReference type="EMBL" id="PSR79984.1"/>
    </source>
</evidence>
<feature type="compositionally biased region" description="Polar residues" evidence="1">
    <location>
        <begin position="624"/>
        <end position="641"/>
    </location>
</feature>
<reference evidence="2 3" key="1">
    <citation type="journal article" date="2018" name="Mycol. Prog.">
        <title>Coniella lustricola, a new species from submerged detritus.</title>
        <authorList>
            <person name="Raudabaugh D.B."/>
            <person name="Iturriaga T."/>
            <person name="Carver A."/>
            <person name="Mondo S."/>
            <person name="Pangilinan J."/>
            <person name="Lipzen A."/>
            <person name="He G."/>
            <person name="Amirebrahimi M."/>
            <person name="Grigoriev I.V."/>
            <person name="Miller A.N."/>
        </authorList>
    </citation>
    <scope>NUCLEOTIDE SEQUENCE [LARGE SCALE GENOMIC DNA]</scope>
    <source>
        <strain evidence="2 3">B22-T-1</strain>
    </source>
</reference>
<proteinExistence type="predicted"/>
<evidence type="ECO:0000256" key="1">
    <source>
        <dbReference type="SAM" id="MobiDB-lite"/>
    </source>
</evidence>
<protein>
    <recommendedName>
        <fullName evidence="4">Six-hairpin glycosidase-like protein</fullName>
    </recommendedName>
</protein>
<feature type="region of interest" description="Disordered" evidence="1">
    <location>
        <begin position="553"/>
        <end position="641"/>
    </location>
</feature>
<dbReference type="AlphaFoldDB" id="A0A2T2ZZ86"/>
<sequence>MSSTPGLSLDSNLTAQTRHCAIFSPSAWPDKKTIDIGRNGVTIAADPYGGIYQITAPTPHKPHYALMIAAPWEQFDPCLRQDPAAVRLYRKKMEHRLGQQVRGQGLRLFAPANGVDVGKNLGAVLIHHVQSSLGSHVQYEYEALDGTLFVQSALCVREDGAIVQASQVTNISGSSCINGNDSDVSSDNHNNSQTVSLPVTLDLAFAVSRASYGQLTDQGEVPMPSPTNTIHTEWASANGGQTPVYCIGNAGLAQQVTAYGVFYNSTRGTYYATEEVFGAREGLGGRAMEDQHPPSKLAALSKTLKPQVLDIDVAETVRLGCVLRAEEQEESGVDADGKAKRTASGACRRGGDDFDAERVMPTWLFAHEDGVSDPHRILQRYRDAVREQTGEDVLESVERRILWSNVNYVIGCCSAPVKSEDGRAAVAVVADHVALPLGWPRDNYWQLRLLQNVHLRGFDKFFPHDASKADEYSQTVHGILRGHLEWLFTVAQVGSGDAAAAVDDEADNHSHYWRRSYLVSGRPKDGLVYQLDTQLYPFLQLCDYHRAYAASKPNVNVDDNDNNANNKTNDGAHSHKTPSPAPSASSAFSSSSSLASSSASSTSRASTSTPSFSMSAFTDAPYTNPDTNDTTKPHTSTAPTESHTAFIHRLLSTPTFRLVLTDLLSRIDSTTNLFTTDETPADDDTSDFPFHMSSNLLAWYTLKSVADLMDEFGSPSLEEDVVLTTTTAATLSPNHIRSLCTALRGVIYAQLTCDCPDGSGEKMFAYAMGTAAATNHDHNDNNHDDTNKSTKAVNIRVRTYHDGNDMPTLFAHEWGFLRKPADQDLETSSKKVAKDADGEIKEDDPHWRRIWEKTLEWAFTPDPEYYSHCGVAVAVDDGRRKDQVTGNRSVKVAQSEKQHHNTAKRPIYNTGYAGTGTEPLHGLGSDHSPGSWTLGLYQEWRFAQLTRDPAREASAWRRICAAMQWDGTFSEAVDVWSGLCTSKTWFSWPGAMIGENLIGRVVEQMETEVV</sequence>
<evidence type="ECO:0008006" key="4">
    <source>
        <dbReference type="Google" id="ProtNLM"/>
    </source>
</evidence>
<organism evidence="2 3">
    <name type="scientific">Coniella lustricola</name>
    <dbReference type="NCBI Taxonomy" id="2025994"/>
    <lineage>
        <taxon>Eukaryota</taxon>
        <taxon>Fungi</taxon>
        <taxon>Dikarya</taxon>
        <taxon>Ascomycota</taxon>
        <taxon>Pezizomycotina</taxon>
        <taxon>Sordariomycetes</taxon>
        <taxon>Sordariomycetidae</taxon>
        <taxon>Diaporthales</taxon>
        <taxon>Schizoparmaceae</taxon>
        <taxon>Coniella</taxon>
    </lineage>
</organism>
<dbReference type="InParanoid" id="A0A2T2ZZ86"/>
<gene>
    <name evidence="2" type="ORF">BD289DRAFT_485271</name>
</gene>
<accession>A0A2T2ZZ86</accession>
<feature type="compositionally biased region" description="Low complexity" evidence="1">
    <location>
        <begin position="582"/>
        <end position="618"/>
    </location>
</feature>
<dbReference type="SUPFAM" id="SSF48208">
    <property type="entry name" value="Six-hairpin glycosidases"/>
    <property type="match status" value="1"/>
</dbReference>
<dbReference type="EMBL" id="KZ678548">
    <property type="protein sequence ID" value="PSR79984.1"/>
    <property type="molecule type" value="Genomic_DNA"/>
</dbReference>
<name>A0A2T2ZZ86_9PEZI</name>
<feature type="compositionally biased region" description="Low complexity" evidence="1">
    <location>
        <begin position="554"/>
        <end position="569"/>
    </location>
</feature>
<keyword evidence="3" id="KW-1185">Reference proteome</keyword>
<evidence type="ECO:0000313" key="3">
    <source>
        <dbReference type="Proteomes" id="UP000241462"/>
    </source>
</evidence>
<dbReference type="GO" id="GO:0005975">
    <property type="term" value="P:carbohydrate metabolic process"/>
    <property type="evidence" value="ECO:0007669"/>
    <property type="project" value="InterPro"/>
</dbReference>
<dbReference type="InterPro" id="IPR012341">
    <property type="entry name" value="6hp_glycosidase-like_sf"/>
</dbReference>
<dbReference type="Proteomes" id="UP000241462">
    <property type="component" value="Unassembled WGS sequence"/>
</dbReference>
<dbReference type="OrthoDB" id="2580243at2759"/>
<dbReference type="InterPro" id="IPR008928">
    <property type="entry name" value="6-hairpin_glycosidase_sf"/>
</dbReference>
<dbReference type="Gene3D" id="1.50.10.10">
    <property type="match status" value="1"/>
</dbReference>
<dbReference type="GO" id="GO:0003824">
    <property type="term" value="F:catalytic activity"/>
    <property type="evidence" value="ECO:0007669"/>
    <property type="project" value="UniProtKB-ARBA"/>
</dbReference>